<dbReference type="KEGG" id="lpy:FIV34_01560"/>
<dbReference type="InterPro" id="IPR054545">
    <property type="entry name" value="ApeI-like"/>
</dbReference>
<sequence length="102" mass="10988">MTDAASTHAHAFRFAADHPSFAGHFPGRPIVAGVLILEQAAEALAAWRGASVRQVVDAKFVAPLLPEQDAVLELTDAGERRYRLQVRRGDEVLLRGTLEGSA</sequence>
<feature type="domain" description="ApeI dehydratase-like" evidence="1">
    <location>
        <begin position="7"/>
        <end position="89"/>
    </location>
</feature>
<dbReference type="GO" id="GO:0016829">
    <property type="term" value="F:lyase activity"/>
    <property type="evidence" value="ECO:0007669"/>
    <property type="project" value="UniProtKB-KW"/>
</dbReference>
<reference evidence="2 3" key="1">
    <citation type="submission" date="2019-06" db="EMBL/GenBank/DDBJ databases">
        <title>A complete genome sequence for Luteibacter pinisoli MAH-14.</title>
        <authorList>
            <person name="Baltrus D.A."/>
        </authorList>
    </citation>
    <scope>NUCLEOTIDE SEQUENCE [LARGE SCALE GENOMIC DNA]</scope>
    <source>
        <strain evidence="2 3">MAH-14</strain>
    </source>
</reference>
<dbReference type="RefSeq" id="WP_139979001.1">
    <property type="nucleotide sequence ID" value="NZ_CP041046.1"/>
</dbReference>
<dbReference type="Gene3D" id="3.10.129.10">
    <property type="entry name" value="Hotdog Thioesterase"/>
    <property type="match status" value="1"/>
</dbReference>
<dbReference type="InterPro" id="IPR029069">
    <property type="entry name" value="HotDog_dom_sf"/>
</dbReference>
<protein>
    <submittedName>
        <fullName evidence="2">Hydroxymyristoyl-ACP dehydratase</fullName>
    </submittedName>
</protein>
<gene>
    <name evidence="2" type="ORF">FIV34_01560</name>
</gene>
<dbReference type="EMBL" id="CP041046">
    <property type="protein sequence ID" value="QDE37974.1"/>
    <property type="molecule type" value="Genomic_DNA"/>
</dbReference>
<proteinExistence type="predicted"/>
<dbReference type="Pfam" id="PF22818">
    <property type="entry name" value="ApeI-like"/>
    <property type="match status" value="1"/>
</dbReference>
<keyword evidence="3" id="KW-1185">Reference proteome</keyword>
<dbReference type="AlphaFoldDB" id="A0A4Y5YYU9"/>
<evidence type="ECO:0000259" key="1">
    <source>
        <dbReference type="Pfam" id="PF22818"/>
    </source>
</evidence>
<dbReference type="SUPFAM" id="SSF54637">
    <property type="entry name" value="Thioesterase/thiol ester dehydrase-isomerase"/>
    <property type="match status" value="1"/>
</dbReference>
<dbReference type="Proteomes" id="UP000316093">
    <property type="component" value="Chromosome"/>
</dbReference>
<name>A0A4Y5YYU9_9GAMM</name>
<organism evidence="2 3">
    <name type="scientific">Luteibacter pinisoli</name>
    <dbReference type="NCBI Taxonomy" id="2589080"/>
    <lineage>
        <taxon>Bacteria</taxon>
        <taxon>Pseudomonadati</taxon>
        <taxon>Pseudomonadota</taxon>
        <taxon>Gammaproteobacteria</taxon>
        <taxon>Lysobacterales</taxon>
        <taxon>Rhodanobacteraceae</taxon>
        <taxon>Luteibacter</taxon>
    </lineage>
</organism>
<evidence type="ECO:0000313" key="3">
    <source>
        <dbReference type="Proteomes" id="UP000316093"/>
    </source>
</evidence>
<evidence type="ECO:0000313" key="2">
    <source>
        <dbReference type="EMBL" id="QDE37974.1"/>
    </source>
</evidence>
<dbReference type="OrthoDB" id="9812842at2"/>
<accession>A0A4Y5YYU9</accession>